<sequence length="107" mass="12384">MEINGEFVDKFWELFGDRIDYLKFDRCSLAQGETFHDLLYGEYVVKYLEINNSTLTDDDAIETFRNLYPWLLKSVTFSGMKLNAEKINSVIRNSCALLPDGILNFGI</sequence>
<comment type="caution">
    <text evidence="1">The sequence shown here is derived from an EMBL/GenBank/DDBJ whole genome shotgun (WGS) entry which is preliminary data.</text>
</comment>
<keyword evidence="2" id="KW-1185">Reference proteome</keyword>
<gene>
    <name evidence="1" type="ORF">BCR32DRAFT_305910</name>
</gene>
<protein>
    <submittedName>
        <fullName evidence="1">Uncharacterized protein</fullName>
    </submittedName>
</protein>
<organism evidence="1 2">
    <name type="scientific">Anaeromyces robustus</name>
    <dbReference type="NCBI Taxonomy" id="1754192"/>
    <lineage>
        <taxon>Eukaryota</taxon>
        <taxon>Fungi</taxon>
        <taxon>Fungi incertae sedis</taxon>
        <taxon>Chytridiomycota</taxon>
        <taxon>Chytridiomycota incertae sedis</taxon>
        <taxon>Neocallimastigomycetes</taxon>
        <taxon>Neocallimastigales</taxon>
        <taxon>Neocallimastigaceae</taxon>
        <taxon>Anaeromyces</taxon>
    </lineage>
</organism>
<proteinExistence type="predicted"/>
<dbReference type="OrthoDB" id="10446697at2759"/>
<name>A0A1Y1VYS6_9FUNG</name>
<reference evidence="1 2" key="2">
    <citation type="submission" date="2016-08" db="EMBL/GenBank/DDBJ databases">
        <title>Pervasive Adenine N6-methylation of Active Genes in Fungi.</title>
        <authorList>
            <consortium name="DOE Joint Genome Institute"/>
            <person name="Mondo S.J."/>
            <person name="Dannebaum R.O."/>
            <person name="Kuo R.C."/>
            <person name="Labutti K."/>
            <person name="Haridas S."/>
            <person name="Kuo A."/>
            <person name="Salamov A."/>
            <person name="Ahrendt S.R."/>
            <person name="Lipzen A."/>
            <person name="Sullivan W."/>
            <person name="Andreopoulos W.B."/>
            <person name="Clum A."/>
            <person name="Lindquist E."/>
            <person name="Daum C."/>
            <person name="Ramamoorthy G.K."/>
            <person name="Gryganskyi A."/>
            <person name="Culley D."/>
            <person name="Magnuson J.K."/>
            <person name="James T.Y."/>
            <person name="O'Malley M.A."/>
            <person name="Stajich J.E."/>
            <person name="Spatafora J.W."/>
            <person name="Visel A."/>
            <person name="Grigoriev I.V."/>
        </authorList>
    </citation>
    <scope>NUCLEOTIDE SEQUENCE [LARGE SCALE GENOMIC DNA]</scope>
    <source>
        <strain evidence="1 2">S4</strain>
    </source>
</reference>
<dbReference type="AlphaFoldDB" id="A0A1Y1VYS6"/>
<evidence type="ECO:0000313" key="2">
    <source>
        <dbReference type="Proteomes" id="UP000193944"/>
    </source>
</evidence>
<dbReference type="EMBL" id="MCFG01000444">
    <property type="protein sequence ID" value="ORX66402.1"/>
    <property type="molecule type" value="Genomic_DNA"/>
</dbReference>
<reference evidence="1 2" key="1">
    <citation type="submission" date="2016-08" db="EMBL/GenBank/DDBJ databases">
        <title>A Parts List for Fungal Cellulosomes Revealed by Comparative Genomics.</title>
        <authorList>
            <consortium name="DOE Joint Genome Institute"/>
            <person name="Haitjema C.H."/>
            <person name="Gilmore S.P."/>
            <person name="Henske J.K."/>
            <person name="Solomon K.V."/>
            <person name="De Groot R."/>
            <person name="Kuo A."/>
            <person name="Mondo S.J."/>
            <person name="Salamov A.A."/>
            <person name="Labutti K."/>
            <person name="Zhao Z."/>
            <person name="Chiniquy J."/>
            <person name="Barry K."/>
            <person name="Brewer H.M."/>
            <person name="Purvine S.O."/>
            <person name="Wright A.T."/>
            <person name="Boxma B."/>
            <person name="Van Alen T."/>
            <person name="Hackstein J.H."/>
            <person name="Baker S.E."/>
            <person name="Grigoriev I.V."/>
            <person name="O'Malley M.A."/>
        </authorList>
    </citation>
    <scope>NUCLEOTIDE SEQUENCE [LARGE SCALE GENOMIC DNA]</scope>
    <source>
        <strain evidence="1 2">S4</strain>
    </source>
</reference>
<accession>A0A1Y1VYS6</accession>
<evidence type="ECO:0000313" key="1">
    <source>
        <dbReference type="EMBL" id="ORX66402.1"/>
    </source>
</evidence>
<dbReference type="Proteomes" id="UP000193944">
    <property type="component" value="Unassembled WGS sequence"/>
</dbReference>